<evidence type="ECO:0000259" key="1">
    <source>
        <dbReference type="Pfam" id="PF01425"/>
    </source>
</evidence>
<dbReference type="OrthoDB" id="8872210at2"/>
<dbReference type="Gene3D" id="3.90.1300.10">
    <property type="entry name" value="Amidase signature (AS) domain"/>
    <property type="match status" value="1"/>
</dbReference>
<dbReference type="PANTHER" id="PTHR43372">
    <property type="entry name" value="FATTY-ACID AMIDE HYDROLASE"/>
    <property type="match status" value="1"/>
</dbReference>
<dbReference type="Proteomes" id="UP000054736">
    <property type="component" value="Unassembled WGS sequence"/>
</dbReference>
<dbReference type="PROSITE" id="PS00571">
    <property type="entry name" value="AMIDASES"/>
    <property type="match status" value="1"/>
</dbReference>
<name>A0A0W0SXY1_9GAMM</name>
<dbReference type="RefSeq" id="WP_058495137.1">
    <property type="nucleotide sequence ID" value="NZ_CAAAIU010000014.1"/>
</dbReference>
<dbReference type="EMBL" id="LNXY01000018">
    <property type="protein sequence ID" value="KTC88207.1"/>
    <property type="molecule type" value="Genomic_DNA"/>
</dbReference>
<proteinExistence type="predicted"/>
<feature type="domain" description="Amidase" evidence="1">
    <location>
        <begin position="25"/>
        <end position="445"/>
    </location>
</feature>
<dbReference type="InterPro" id="IPR052739">
    <property type="entry name" value="FAAH2"/>
</dbReference>
<dbReference type="PATRIC" id="fig|1212489.4.peg.836"/>
<dbReference type="InterPro" id="IPR036928">
    <property type="entry name" value="AS_sf"/>
</dbReference>
<accession>A0A0W0SXY1</accession>
<reference evidence="2 3" key="1">
    <citation type="submission" date="2015-11" db="EMBL/GenBank/DDBJ databases">
        <title>Genomic analysis of 38 Legionella species identifies large and diverse effector repertoires.</title>
        <authorList>
            <person name="Burstein D."/>
            <person name="Amaro F."/>
            <person name="Zusman T."/>
            <person name="Lifshitz Z."/>
            <person name="Cohen O."/>
            <person name="Gilbert J.A."/>
            <person name="Pupko T."/>
            <person name="Shuman H.A."/>
            <person name="Segal G."/>
        </authorList>
    </citation>
    <scope>NUCLEOTIDE SEQUENCE [LARGE SCALE GENOMIC DNA]</scope>
    <source>
        <strain evidence="2 3">ATCC 700990</strain>
    </source>
</reference>
<dbReference type="InterPro" id="IPR020556">
    <property type="entry name" value="Amidase_CS"/>
</dbReference>
<gene>
    <name evidence="2" type="ORF">Ldro_0801</name>
</gene>
<dbReference type="Pfam" id="PF01425">
    <property type="entry name" value="Amidase"/>
    <property type="match status" value="1"/>
</dbReference>
<dbReference type="GO" id="GO:0012505">
    <property type="term" value="C:endomembrane system"/>
    <property type="evidence" value="ECO:0007669"/>
    <property type="project" value="TreeGrafter"/>
</dbReference>
<organism evidence="2 3">
    <name type="scientific">Legionella drozanskii LLAP-1</name>
    <dbReference type="NCBI Taxonomy" id="1212489"/>
    <lineage>
        <taxon>Bacteria</taxon>
        <taxon>Pseudomonadati</taxon>
        <taxon>Pseudomonadota</taxon>
        <taxon>Gammaproteobacteria</taxon>
        <taxon>Legionellales</taxon>
        <taxon>Legionellaceae</taxon>
        <taxon>Legionella</taxon>
    </lineage>
</organism>
<evidence type="ECO:0000313" key="2">
    <source>
        <dbReference type="EMBL" id="KTC88207.1"/>
    </source>
</evidence>
<protein>
    <submittedName>
        <fullName evidence="2">Amidase</fullName>
    </submittedName>
</protein>
<dbReference type="STRING" id="1212489.Ldro_0801"/>
<evidence type="ECO:0000313" key="3">
    <source>
        <dbReference type="Proteomes" id="UP000054736"/>
    </source>
</evidence>
<dbReference type="SUPFAM" id="SSF75304">
    <property type="entry name" value="Amidase signature (AS) enzymes"/>
    <property type="match status" value="1"/>
</dbReference>
<dbReference type="AlphaFoldDB" id="A0A0W0SXY1"/>
<dbReference type="InterPro" id="IPR023631">
    <property type="entry name" value="Amidase_dom"/>
</dbReference>
<dbReference type="PANTHER" id="PTHR43372:SF4">
    <property type="entry name" value="FATTY-ACID AMIDE HYDROLASE 2"/>
    <property type="match status" value="1"/>
</dbReference>
<comment type="caution">
    <text evidence="2">The sequence shown here is derived from an EMBL/GenBank/DDBJ whole genome shotgun (WGS) entry which is preliminary data.</text>
</comment>
<sequence length="473" mass="52070">MSNFYELSASEIIRKINSRELLVSEVAESFVKRINEVNPQINAIQQFDPDRVLSNALKAEAIISSRQQVGKLFGLPISIKDAFHVKDFICSKGSRGFYGSKSSFDATAVSRIREAGAEIYGITNTSELLISYESDNLIYGRTNNPYDLTRTAGGSSGGQAAIIAAGGIPMGIGNDAGGSVRQPAHYCGICAHKPTHGFIPNTGNFPADGIGIGAQLLSIGPMARYVEDLILMMEVISGPDGIDPHAVPIQFPINKDLELKNLRVAYFYDNPTGTSPTTETVKAVDTVVELLKPEVKSIIEAYPTELNNVYRLHYETFILGGDAGQTISQLINSFKPNQVSPLLLEYLELSKNCEFSISELRQRLLELERFRYNMTSFMKDFDLIISPVSATPARYHGETFANVRDFGYITAHNLTGWPATVLPCIYSDEGLPIGVQLVSQSWQDHIPLKVALFLQKIMGVFTIPKLKNEFISK</sequence>
<keyword evidence="3" id="KW-1185">Reference proteome</keyword>